<comment type="caution">
    <text evidence="4">The sequence shown here is derived from an EMBL/GenBank/DDBJ whole genome shotgun (WGS) entry which is preliminary data.</text>
</comment>
<proteinExistence type="predicted"/>
<reference evidence="4 5" key="1">
    <citation type="journal article" date="2023" name="bioRxiv">
        <title>Genome report: Whole genome sequence and annotation of Penstemon davidsonii.</title>
        <authorList>
            <person name="Ostevik K.L."/>
            <person name="Alabady M."/>
            <person name="Zhang M."/>
            <person name="Rausher M.D."/>
        </authorList>
    </citation>
    <scope>NUCLEOTIDE SEQUENCE [LARGE SCALE GENOMIC DNA]</scope>
    <source>
        <strain evidence="4">DNT005</strain>
        <tissue evidence="4">Whole leaf</tissue>
    </source>
</reference>
<feature type="compositionally biased region" description="Basic and acidic residues" evidence="1">
    <location>
        <begin position="411"/>
        <end position="430"/>
    </location>
</feature>
<evidence type="ECO:0000259" key="3">
    <source>
        <dbReference type="PROSITE" id="PS50843"/>
    </source>
</evidence>
<feature type="compositionally biased region" description="Polar residues" evidence="1">
    <location>
        <begin position="1"/>
        <end position="13"/>
    </location>
</feature>
<feature type="compositionally biased region" description="Polar residues" evidence="1">
    <location>
        <begin position="40"/>
        <end position="53"/>
    </location>
</feature>
<evidence type="ECO:0000313" key="4">
    <source>
        <dbReference type="EMBL" id="KAK4485863.1"/>
    </source>
</evidence>
<dbReference type="InterPro" id="IPR024752">
    <property type="entry name" value="Myb/SANT-like_dom"/>
</dbReference>
<evidence type="ECO:0000313" key="5">
    <source>
        <dbReference type="Proteomes" id="UP001291926"/>
    </source>
</evidence>
<organism evidence="4 5">
    <name type="scientific">Penstemon davidsonii</name>
    <dbReference type="NCBI Taxonomy" id="160366"/>
    <lineage>
        <taxon>Eukaryota</taxon>
        <taxon>Viridiplantae</taxon>
        <taxon>Streptophyta</taxon>
        <taxon>Embryophyta</taxon>
        <taxon>Tracheophyta</taxon>
        <taxon>Spermatophyta</taxon>
        <taxon>Magnoliopsida</taxon>
        <taxon>eudicotyledons</taxon>
        <taxon>Gunneridae</taxon>
        <taxon>Pentapetalae</taxon>
        <taxon>asterids</taxon>
        <taxon>lamiids</taxon>
        <taxon>Lamiales</taxon>
        <taxon>Plantaginaceae</taxon>
        <taxon>Cheloneae</taxon>
        <taxon>Penstemon</taxon>
    </lineage>
</organism>
<feature type="domain" description="Expansin-like CBD" evidence="3">
    <location>
        <begin position="614"/>
        <end position="697"/>
    </location>
</feature>
<sequence>MASKLVSGSISRRTSPRLNVNPRLPPLNFSSGRKTPIRRGQTSNLGHPIMNSQRNRDLDESFNGLDEMDDDEIEDDHDHHEKLRKWAATCVVTYAAYAAFLCSLIRGSNYENDSSLEESDYERHSIVTRLTKKKEEDCREQLRMGKNAFANLVYILKGRGLLRDTARSSVEEQVAKFLYIIGHNLKYRIIKFKFRRSSETISRHFHQVLRAIISLEDIFLKQPNGDECPTQIKDNQKFWPYFKYNVDQDDAKKNLKWNDAMDDCLVDSLMEQNLKGQKIGGTFTKAAYRATSRAVSDKFNIVCDPTHVKNRVRTLKKHLALLRDMLKNGSGFGYNDSNKMIEAEPSVWAVYIKAKPLSSQYRFTPIPNYKKLDELFGKDRATGSKAAGPKQRQLHWAKEQNNGACDSDTFEEQRDKDDDNVGTDFSHENDISSSSKAPIDYKKVDEEPKRKKTRMVDVVSEELKWLRGGMDRIAAAMEPGYTEDQLLEEIAGVGGMSDISQMTVYQSLTEDQKSARAFHKCPAEKKKIWLLVKCSNMNYCSDKGVNVVITDHGSSHNTDFILSSRAFGRMAQNTDAAASLLALGIVDIEYRRVPCSYPNKNITIKIDENSNYPHYLAFVIWYQQGKKDITSVQLCETQSYECKLLDRSYGAVWTTTSPPSGPLSVRMLFSDENGDETWITPVNDIPSNWKPGDIYDSGVQVIA</sequence>
<dbReference type="InterPro" id="IPR036908">
    <property type="entry name" value="RlpA-like_sf"/>
</dbReference>
<dbReference type="PROSITE" id="PS50842">
    <property type="entry name" value="EXPANSIN_EG45"/>
    <property type="match status" value="1"/>
</dbReference>
<dbReference type="PANTHER" id="PTHR31692:SF92">
    <property type="entry name" value="EXPANSIN-LIKE B1"/>
    <property type="match status" value="1"/>
</dbReference>
<keyword evidence="5" id="KW-1185">Reference proteome</keyword>
<dbReference type="Pfam" id="PF12776">
    <property type="entry name" value="Myb_DNA-bind_3"/>
    <property type="match status" value="1"/>
</dbReference>
<name>A0ABR0DAM5_9LAMI</name>
<protein>
    <recommendedName>
        <fullName evidence="6">Myb/SANT-like domain-containing protein</fullName>
    </recommendedName>
</protein>
<feature type="region of interest" description="Disordered" evidence="1">
    <location>
        <begin position="1"/>
        <end position="64"/>
    </location>
</feature>
<dbReference type="Proteomes" id="UP001291926">
    <property type="component" value="Unassembled WGS sequence"/>
</dbReference>
<dbReference type="SUPFAM" id="SSF49590">
    <property type="entry name" value="PHL pollen allergen"/>
    <property type="match status" value="1"/>
</dbReference>
<evidence type="ECO:0000259" key="2">
    <source>
        <dbReference type="PROSITE" id="PS50842"/>
    </source>
</evidence>
<dbReference type="InterPro" id="IPR007112">
    <property type="entry name" value="Expansin/allergen_DPBB_dom"/>
</dbReference>
<feature type="compositionally biased region" description="Low complexity" evidence="1">
    <location>
        <begin position="16"/>
        <end position="28"/>
    </location>
</feature>
<feature type="region of interest" description="Disordered" evidence="1">
    <location>
        <begin position="381"/>
        <end position="438"/>
    </location>
</feature>
<gene>
    <name evidence="4" type="ORF">RD792_008511</name>
</gene>
<feature type="domain" description="Expansin-like EG45" evidence="2">
    <location>
        <begin position="532"/>
        <end position="600"/>
    </location>
</feature>
<accession>A0ABR0DAM5</accession>
<dbReference type="InterPro" id="IPR036749">
    <property type="entry name" value="Expansin_CBD_sf"/>
</dbReference>
<dbReference type="Gene3D" id="2.60.40.760">
    <property type="entry name" value="Expansin, cellulose-binding-like domain"/>
    <property type="match status" value="1"/>
</dbReference>
<dbReference type="SUPFAM" id="SSF50685">
    <property type="entry name" value="Barwin-like endoglucanases"/>
    <property type="match status" value="1"/>
</dbReference>
<evidence type="ECO:0000256" key="1">
    <source>
        <dbReference type="SAM" id="MobiDB-lite"/>
    </source>
</evidence>
<dbReference type="Pfam" id="PF01357">
    <property type="entry name" value="Expansin_C"/>
    <property type="match status" value="1"/>
</dbReference>
<dbReference type="PROSITE" id="PS50843">
    <property type="entry name" value="EXPANSIN_CBD"/>
    <property type="match status" value="1"/>
</dbReference>
<dbReference type="Pfam" id="PF26138">
    <property type="entry name" value="DUF8040"/>
    <property type="match status" value="1"/>
</dbReference>
<dbReference type="PANTHER" id="PTHR31692">
    <property type="entry name" value="EXPANSIN-B3"/>
    <property type="match status" value="1"/>
</dbReference>
<dbReference type="InterPro" id="IPR058353">
    <property type="entry name" value="DUF8040"/>
</dbReference>
<dbReference type="EMBL" id="JAYDYQ010002533">
    <property type="protein sequence ID" value="KAK4485863.1"/>
    <property type="molecule type" value="Genomic_DNA"/>
</dbReference>
<dbReference type="Gene3D" id="2.40.40.10">
    <property type="entry name" value="RlpA-like domain"/>
    <property type="match status" value="1"/>
</dbReference>
<dbReference type="InterPro" id="IPR007117">
    <property type="entry name" value="Expansin_CBD"/>
</dbReference>
<evidence type="ECO:0008006" key="6">
    <source>
        <dbReference type="Google" id="ProtNLM"/>
    </source>
</evidence>